<dbReference type="Proteomes" id="UP000249616">
    <property type="component" value="Chromosome"/>
</dbReference>
<organism evidence="3 4">
    <name type="scientific">Streptomyces cadmiisoli</name>
    <dbReference type="NCBI Taxonomy" id="2184053"/>
    <lineage>
        <taxon>Bacteria</taxon>
        <taxon>Bacillati</taxon>
        <taxon>Actinomycetota</taxon>
        <taxon>Actinomycetes</taxon>
        <taxon>Kitasatosporales</taxon>
        <taxon>Streptomycetaceae</taxon>
        <taxon>Streptomyces</taxon>
        <taxon>Streptomyces aurantiacus group</taxon>
    </lineage>
</organism>
<feature type="compositionally biased region" description="Low complexity" evidence="1">
    <location>
        <begin position="29"/>
        <end position="40"/>
    </location>
</feature>
<feature type="signal peptide" evidence="2">
    <location>
        <begin position="1"/>
        <end position="20"/>
    </location>
</feature>
<dbReference type="AlphaFoldDB" id="A0A2Z4J0Q3"/>
<keyword evidence="4" id="KW-1185">Reference proteome</keyword>
<name>A0A2Z4J0Q3_9ACTN</name>
<accession>A0A2Z4J0Q3</accession>
<evidence type="ECO:0000313" key="3">
    <source>
        <dbReference type="EMBL" id="AWW38368.1"/>
    </source>
</evidence>
<feature type="compositionally biased region" description="Gly residues" evidence="1">
    <location>
        <begin position="41"/>
        <end position="51"/>
    </location>
</feature>
<evidence type="ECO:0000313" key="4">
    <source>
        <dbReference type="Proteomes" id="UP000249616"/>
    </source>
</evidence>
<dbReference type="EMBL" id="CP030073">
    <property type="protein sequence ID" value="AWW38368.1"/>
    <property type="molecule type" value="Genomic_DNA"/>
</dbReference>
<evidence type="ECO:0000256" key="2">
    <source>
        <dbReference type="SAM" id="SignalP"/>
    </source>
</evidence>
<protein>
    <recommendedName>
        <fullName evidence="5">Serine/threonine protein kinase</fullName>
    </recommendedName>
</protein>
<keyword evidence="2" id="KW-0732">Signal</keyword>
<gene>
    <name evidence="3" type="ORF">DN051_18305</name>
</gene>
<reference evidence="3 4" key="1">
    <citation type="journal article" date="2019" name="Int. J. Syst. Evol. Microbiol.">
        <title>Streptomyces cadmiisoli sp. nov., a novel actinomycete isolated from cadmium-contaminated soil.</title>
        <authorList>
            <person name="Li K."/>
            <person name="Tang X."/>
            <person name="Zhao J."/>
            <person name="Guo Y."/>
            <person name="Tang Y."/>
            <person name="Gao J."/>
        </authorList>
    </citation>
    <scope>NUCLEOTIDE SEQUENCE [LARGE SCALE GENOMIC DNA]</scope>
    <source>
        <strain evidence="3 4">ZFG47</strain>
    </source>
</reference>
<evidence type="ECO:0000256" key="1">
    <source>
        <dbReference type="SAM" id="MobiDB-lite"/>
    </source>
</evidence>
<feature type="region of interest" description="Disordered" evidence="1">
    <location>
        <begin position="23"/>
        <end position="62"/>
    </location>
</feature>
<dbReference type="KEGG" id="scad:DN051_18305"/>
<sequence>MRFAAAAAALTGLLVLTACSDGDGGTDDSAPSPRPSASSAGTGGGTGGGGSSPTAGDLEGSWLATSDGQAVALVVTGTDAGLFATGGTVCSGRVGEASGTPTIRLVCGDGKDERGTGRVVSVDAKTLKVTWDGGLGEEIYTKAEGGRLPSGLPSAGLGS</sequence>
<feature type="chain" id="PRO_5016439896" description="Serine/threonine protein kinase" evidence="2">
    <location>
        <begin position="21"/>
        <end position="159"/>
    </location>
</feature>
<proteinExistence type="predicted"/>
<dbReference type="PROSITE" id="PS51257">
    <property type="entry name" value="PROKAR_LIPOPROTEIN"/>
    <property type="match status" value="1"/>
</dbReference>
<evidence type="ECO:0008006" key="5">
    <source>
        <dbReference type="Google" id="ProtNLM"/>
    </source>
</evidence>